<dbReference type="EMBL" id="KN831776">
    <property type="protein sequence ID" value="KIM43360.1"/>
    <property type="molecule type" value="Genomic_DNA"/>
</dbReference>
<evidence type="ECO:0000313" key="1">
    <source>
        <dbReference type="EMBL" id="KIM43360.1"/>
    </source>
</evidence>
<accession>A0A0C3C380</accession>
<proteinExistence type="predicted"/>
<dbReference type="InterPro" id="IPR032675">
    <property type="entry name" value="LRR_dom_sf"/>
</dbReference>
<protein>
    <recommendedName>
        <fullName evidence="3">F-box domain-containing protein</fullName>
    </recommendedName>
</protein>
<reference evidence="2" key="2">
    <citation type="submission" date="2015-01" db="EMBL/GenBank/DDBJ databases">
        <title>Evolutionary Origins and Diversification of the Mycorrhizal Mutualists.</title>
        <authorList>
            <consortium name="DOE Joint Genome Institute"/>
            <consortium name="Mycorrhizal Genomics Consortium"/>
            <person name="Kohler A."/>
            <person name="Kuo A."/>
            <person name="Nagy L.G."/>
            <person name="Floudas D."/>
            <person name="Copeland A."/>
            <person name="Barry K.W."/>
            <person name="Cichocki N."/>
            <person name="Veneault-Fourrey C."/>
            <person name="LaButti K."/>
            <person name="Lindquist E.A."/>
            <person name="Lipzen A."/>
            <person name="Lundell T."/>
            <person name="Morin E."/>
            <person name="Murat C."/>
            <person name="Riley R."/>
            <person name="Ohm R."/>
            <person name="Sun H."/>
            <person name="Tunlid A."/>
            <person name="Henrissat B."/>
            <person name="Grigoriev I.V."/>
            <person name="Hibbett D.S."/>
            <person name="Martin F."/>
        </authorList>
    </citation>
    <scope>NUCLEOTIDE SEQUENCE [LARGE SCALE GENOMIC DNA]</scope>
    <source>
        <strain evidence="2">h7</strain>
    </source>
</reference>
<dbReference type="OrthoDB" id="3025297at2759"/>
<dbReference type="AlphaFoldDB" id="A0A0C3C380"/>
<dbReference type="Gene3D" id="3.80.10.10">
    <property type="entry name" value="Ribonuclease Inhibitor"/>
    <property type="match status" value="1"/>
</dbReference>
<keyword evidence="2" id="KW-1185">Reference proteome</keyword>
<dbReference type="HOGENOM" id="CLU_903347_0_0_1"/>
<reference evidence="1 2" key="1">
    <citation type="submission" date="2014-04" db="EMBL/GenBank/DDBJ databases">
        <authorList>
            <consortium name="DOE Joint Genome Institute"/>
            <person name="Kuo A."/>
            <person name="Gay G."/>
            <person name="Dore J."/>
            <person name="Kohler A."/>
            <person name="Nagy L.G."/>
            <person name="Floudas D."/>
            <person name="Copeland A."/>
            <person name="Barry K.W."/>
            <person name="Cichocki N."/>
            <person name="Veneault-Fourrey C."/>
            <person name="LaButti K."/>
            <person name="Lindquist E.A."/>
            <person name="Lipzen A."/>
            <person name="Lundell T."/>
            <person name="Morin E."/>
            <person name="Murat C."/>
            <person name="Sun H."/>
            <person name="Tunlid A."/>
            <person name="Henrissat B."/>
            <person name="Grigoriev I.V."/>
            <person name="Hibbett D.S."/>
            <person name="Martin F."/>
            <person name="Nordberg H.P."/>
            <person name="Cantor M.N."/>
            <person name="Hua S.X."/>
        </authorList>
    </citation>
    <scope>NUCLEOTIDE SEQUENCE [LARGE SCALE GENOMIC DNA]</scope>
    <source>
        <strain evidence="2">h7</strain>
    </source>
</reference>
<dbReference type="Proteomes" id="UP000053424">
    <property type="component" value="Unassembled WGS sequence"/>
</dbReference>
<organism evidence="1 2">
    <name type="scientific">Hebeloma cylindrosporum</name>
    <dbReference type="NCBI Taxonomy" id="76867"/>
    <lineage>
        <taxon>Eukaryota</taxon>
        <taxon>Fungi</taxon>
        <taxon>Dikarya</taxon>
        <taxon>Basidiomycota</taxon>
        <taxon>Agaricomycotina</taxon>
        <taxon>Agaricomycetes</taxon>
        <taxon>Agaricomycetidae</taxon>
        <taxon>Agaricales</taxon>
        <taxon>Agaricineae</taxon>
        <taxon>Hymenogastraceae</taxon>
        <taxon>Hebeloma</taxon>
    </lineage>
</organism>
<evidence type="ECO:0000313" key="2">
    <source>
        <dbReference type="Proteomes" id="UP000053424"/>
    </source>
</evidence>
<name>A0A0C3C380_HEBCY</name>
<gene>
    <name evidence="1" type="ORF">M413DRAFT_69374</name>
</gene>
<sequence>MAPSPDFPLPLELLTEIVKLLPTQDQRTLSLASQVTRIYSIPFAFRNLRYTEQVVSKILKIHQASQGVKDVIRFVSTLSSQRTLLKRNAINKEAVIFEFLKSLPNLQSFEFTQIYPLIRPAHIPQLINSLQHAPLNELVLATGNYAPVDGPPTTGPPGLTKISIKWNINDNPDEVGSSLAYLYELIRPSLSTLVQLSVNYSPDPETHRDHFDLKFLEPARETLRVLDYALQPDESVLELIPEILPHLKKLSIKWLNIPSGQSVLWKVRSQLKVHSALTSRIL</sequence>
<evidence type="ECO:0008006" key="3">
    <source>
        <dbReference type="Google" id="ProtNLM"/>
    </source>
</evidence>